<feature type="region of interest" description="Disordered" evidence="1">
    <location>
        <begin position="1"/>
        <end position="141"/>
    </location>
</feature>
<feature type="compositionally biased region" description="Low complexity" evidence="1">
    <location>
        <begin position="255"/>
        <end position="269"/>
    </location>
</feature>
<dbReference type="Proteomes" id="UP000019132">
    <property type="component" value="Unassembled WGS sequence"/>
</dbReference>
<dbReference type="InParanoid" id="K3W4X4"/>
<name>K3W4X4_GLOUD</name>
<dbReference type="EnsemblProtists" id="PYU1_T000015">
    <property type="protein sequence ID" value="PYU1_T000015"/>
    <property type="gene ID" value="PYU1_G000015"/>
</dbReference>
<reference evidence="4" key="1">
    <citation type="journal article" date="2010" name="Genome Biol.">
        <title>Genome sequence of the necrotrophic plant pathogen Pythium ultimum reveals original pathogenicity mechanisms and effector repertoire.</title>
        <authorList>
            <person name="Levesque C.A."/>
            <person name="Brouwer H."/>
            <person name="Cano L."/>
            <person name="Hamilton J.P."/>
            <person name="Holt C."/>
            <person name="Huitema E."/>
            <person name="Raffaele S."/>
            <person name="Robideau G.P."/>
            <person name="Thines M."/>
            <person name="Win J."/>
            <person name="Zerillo M.M."/>
            <person name="Beakes G.W."/>
            <person name="Boore J.L."/>
            <person name="Busam D."/>
            <person name="Dumas B."/>
            <person name="Ferriera S."/>
            <person name="Fuerstenberg S.I."/>
            <person name="Gachon C.M."/>
            <person name="Gaulin E."/>
            <person name="Govers F."/>
            <person name="Grenville-Briggs L."/>
            <person name="Horner N."/>
            <person name="Hostetler J."/>
            <person name="Jiang R.H."/>
            <person name="Johnson J."/>
            <person name="Krajaejun T."/>
            <person name="Lin H."/>
            <person name="Meijer H.J."/>
            <person name="Moore B."/>
            <person name="Morris P."/>
            <person name="Phuntmart V."/>
            <person name="Puiu D."/>
            <person name="Shetty J."/>
            <person name="Stajich J.E."/>
            <person name="Tripathy S."/>
            <person name="Wawra S."/>
            <person name="van West P."/>
            <person name="Whitty B.R."/>
            <person name="Coutinho P.M."/>
            <person name="Henrissat B."/>
            <person name="Martin F."/>
            <person name="Thomas P.D."/>
            <person name="Tyler B.M."/>
            <person name="De Vries R.P."/>
            <person name="Kamoun S."/>
            <person name="Yandell M."/>
            <person name="Tisserat N."/>
            <person name="Buell C.R."/>
        </authorList>
    </citation>
    <scope>NUCLEOTIDE SEQUENCE</scope>
    <source>
        <strain evidence="4">DAOM:BR144</strain>
    </source>
</reference>
<dbReference type="VEuPathDB" id="FungiDB:PYU1_G000015"/>
<feature type="compositionally biased region" description="Low complexity" evidence="1">
    <location>
        <begin position="94"/>
        <end position="111"/>
    </location>
</feature>
<sequence>MFVKELQAKQHEDEPVDDEPPLLLDEEDADDRKDNQIEQQQQQEEPSLMAEMVAIAQHAKAEAWRRQEKERSSKSFGQGLKKGFFNTPKSATRSKVSNQKQTSKTQSSSGKTQKKMATRDDLLIVKQQHEPEQSREQDATASSFVFPEVQDALKSMNQLDPKAWMNAKFFEKLAKHPHLALALQNPRFTQAIEDLQRDPQSAVLKYRKDEAVSKMLQDFLGFLSSHFEEASTYQDCRPSHSLIHSLGKEQEAAMKKQQAQQDSQQEPSSLLVQPSKPSSVPTSQAKAASTQPSIVDMDEVRREAIAKMTRSPDEEAQVQRILKNPELLQALSDAELMQRLQGCRECPRELRRLQEDPTLGPKLQLLVDAHLVTFQ</sequence>
<evidence type="ECO:0000256" key="1">
    <source>
        <dbReference type="SAM" id="MobiDB-lite"/>
    </source>
</evidence>
<feature type="domain" description="STI1" evidence="2">
    <location>
        <begin position="166"/>
        <end position="205"/>
    </location>
</feature>
<evidence type="ECO:0000313" key="3">
    <source>
        <dbReference type="EnsemblProtists" id="PYU1_T000015"/>
    </source>
</evidence>
<evidence type="ECO:0000313" key="4">
    <source>
        <dbReference type="Proteomes" id="UP000019132"/>
    </source>
</evidence>
<feature type="compositionally biased region" description="Basic and acidic residues" evidence="1">
    <location>
        <begin position="1"/>
        <end position="13"/>
    </location>
</feature>
<feature type="compositionally biased region" description="Polar residues" evidence="1">
    <location>
        <begin position="270"/>
        <end position="292"/>
    </location>
</feature>
<evidence type="ECO:0000259" key="2">
    <source>
        <dbReference type="SMART" id="SM00727"/>
    </source>
</evidence>
<organism evidence="3 4">
    <name type="scientific">Globisporangium ultimum (strain ATCC 200006 / CBS 805.95 / DAOM BR144)</name>
    <name type="common">Pythium ultimum</name>
    <dbReference type="NCBI Taxonomy" id="431595"/>
    <lineage>
        <taxon>Eukaryota</taxon>
        <taxon>Sar</taxon>
        <taxon>Stramenopiles</taxon>
        <taxon>Oomycota</taxon>
        <taxon>Peronosporomycetes</taxon>
        <taxon>Pythiales</taxon>
        <taxon>Pythiaceae</taxon>
        <taxon>Globisporangium</taxon>
    </lineage>
</organism>
<protein>
    <recommendedName>
        <fullName evidence="2">STI1 domain-containing protein</fullName>
    </recommendedName>
</protein>
<dbReference type="eggNOG" id="ENOG502S2RK">
    <property type="taxonomic scope" value="Eukaryota"/>
</dbReference>
<keyword evidence="4" id="KW-1185">Reference proteome</keyword>
<feature type="compositionally biased region" description="Basic and acidic residues" evidence="1">
    <location>
        <begin position="59"/>
        <end position="73"/>
    </location>
</feature>
<feature type="compositionally biased region" description="Acidic residues" evidence="1">
    <location>
        <begin position="14"/>
        <end position="29"/>
    </location>
</feature>
<feature type="domain" description="STI1" evidence="2">
    <location>
        <begin position="315"/>
        <end position="363"/>
    </location>
</feature>
<accession>K3W4X4</accession>
<dbReference type="SMART" id="SM00727">
    <property type="entry name" value="STI1"/>
    <property type="match status" value="2"/>
</dbReference>
<dbReference type="InterPro" id="IPR006636">
    <property type="entry name" value="STI1_HS-bd"/>
</dbReference>
<feature type="region of interest" description="Disordered" evidence="1">
    <location>
        <begin position="247"/>
        <end position="292"/>
    </location>
</feature>
<proteinExistence type="predicted"/>
<dbReference type="AlphaFoldDB" id="K3W4X4"/>
<feature type="compositionally biased region" description="Basic and acidic residues" evidence="1">
    <location>
        <begin position="117"/>
        <end position="138"/>
    </location>
</feature>
<dbReference type="HOGENOM" id="CLU_052268_0_0_1"/>
<dbReference type="EMBL" id="GL376636">
    <property type="status" value="NOT_ANNOTATED_CDS"/>
    <property type="molecule type" value="Genomic_DNA"/>
</dbReference>
<reference evidence="3" key="3">
    <citation type="submission" date="2015-02" db="UniProtKB">
        <authorList>
            <consortium name="EnsemblProtists"/>
        </authorList>
    </citation>
    <scope>IDENTIFICATION</scope>
    <source>
        <strain evidence="3">DAOM BR144</strain>
    </source>
</reference>
<dbReference type="OMA" id="ELMSEYM"/>
<dbReference type="Gene3D" id="1.10.260.100">
    <property type="match status" value="2"/>
</dbReference>
<reference evidence="4" key="2">
    <citation type="submission" date="2010-04" db="EMBL/GenBank/DDBJ databases">
        <authorList>
            <person name="Buell R."/>
            <person name="Hamilton J."/>
            <person name="Hostetler J."/>
        </authorList>
    </citation>
    <scope>NUCLEOTIDE SEQUENCE [LARGE SCALE GENOMIC DNA]</scope>
    <source>
        <strain evidence="4">DAOM:BR144</strain>
    </source>
</reference>